<comment type="caution">
    <text evidence="1">The sequence shown here is derived from an EMBL/GenBank/DDBJ whole genome shotgun (WGS) entry which is preliminary data.</text>
</comment>
<dbReference type="Proteomes" id="UP001500975">
    <property type="component" value="Unassembled WGS sequence"/>
</dbReference>
<keyword evidence="2" id="KW-1185">Reference proteome</keyword>
<accession>A0ABP8HXB3</accession>
<organism evidence="1 2">
    <name type="scientific">Variovorax defluvii</name>
    <dbReference type="NCBI Taxonomy" id="913761"/>
    <lineage>
        <taxon>Bacteria</taxon>
        <taxon>Pseudomonadati</taxon>
        <taxon>Pseudomonadota</taxon>
        <taxon>Betaproteobacteria</taxon>
        <taxon>Burkholderiales</taxon>
        <taxon>Comamonadaceae</taxon>
        <taxon>Variovorax</taxon>
    </lineage>
</organism>
<sequence length="71" mass="7653">MVTTELIFDAVLVLKRHPAIGGRPRAARGTVISRGRTGDVALYRESPAEQRFEILALCHEPKAGVGGSKQP</sequence>
<gene>
    <name evidence="1" type="ORF">GCM10023165_31370</name>
</gene>
<protein>
    <submittedName>
        <fullName evidence="1">Uncharacterized protein</fullName>
    </submittedName>
</protein>
<proteinExistence type="predicted"/>
<reference evidence="2" key="1">
    <citation type="journal article" date="2019" name="Int. J. Syst. Evol. Microbiol.">
        <title>The Global Catalogue of Microorganisms (GCM) 10K type strain sequencing project: providing services to taxonomists for standard genome sequencing and annotation.</title>
        <authorList>
            <consortium name="The Broad Institute Genomics Platform"/>
            <consortium name="The Broad Institute Genome Sequencing Center for Infectious Disease"/>
            <person name="Wu L."/>
            <person name="Ma J."/>
        </authorList>
    </citation>
    <scope>NUCLEOTIDE SEQUENCE [LARGE SCALE GENOMIC DNA]</scope>
    <source>
        <strain evidence="2">JCM 17804</strain>
    </source>
</reference>
<evidence type="ECO:0000313" key="2">
    <source>
        <dbReference type="Proteomes" id="UP001500975"/>
    </source>
</evidence>
<evidence type="ECO:0000313" key="1">
    <source>
        <dbReference type="EMBL" id="GAA4346671.1"/>
    </source>
</evidence>
<name>A0ABP8HXB3_9BURK</name>
<dbReference type="EMBL" id="BAABGJ010000039">
    <property type="protein sequence ID" value="GAA4346671.1"/>
    <property type="molecule type" value="Genomic_DNA"/>
</dbReference>